<dbReference type="Proteomes" id="UP000887565">
    <property type="component" value="Unplaced"/>
</dbReference>
<accession>A0A915HWA6</accession>
<keyword evidence="1" id="KW-0812">Transmembrane</keyword>
<keyword evidence="2" id="KW-1185">Reference proteome</keyword>
<organism evidence="2 3">
    <name type="scientific">Romanomermis culicivorax</name>
    <name type="common">Nematode worm</name>
    <dbReference type="NCBI Taxonomy" id="13658"/>
    <lineage>
        <taxon>Eukaryota</taxon>
        <taxon>Metazoa</taxon>
        <taxon>Ecdysozoa</taxon>
        <taxon>Nematoda</taxon>
        <taxon>Enoplea</taxon>
        <taxon>Dorylaimia</taxon>
        <taxon>Mermithida</taxon>
        <taxon>Mermithoidea</taxon>
        <taxon>Mermithidae</taxon>
        <taxon>Romanomermis</taxon>
    </lineage>
</organism>
<protein>
    <submittedName>
        <fullName evidence="3">Uncharacterized protein</fullName>
    </submittedName>
</protein>
<reference evidence="3" key="1">
    <citation type="submission" date="2022-11" db="UniProtKB">
        <authorList>
            <consortium name="WormBaseParasite"/>
        </authorList>
    </citation>
    <scope>IDENTIFICATION</scope>
</reference>
<name>A0A915HWA6_ROMCU</name>
<feature type="transmembrane region" description="Helical" evidence="1">
    <location>
        <begin position="176"/>
        <end position="193"/>
    </location>
</feature>
<keyword evidence="1" id="KW-1133">Transmembrane helix</keyword>
<evidence type="ECO:0000256" key="1">
    <source>
        <dbReference type="SAM" id="Phobius"/>
    </source>
</evidence>
<dbReference type="AlphaFoldDB" id="A0A915HWA6"/>
<evidence type="ECO:0000313" key="3">
    <source>
        <dbReference type="WBParaSite" id="nRc.2.0.1.t05703-RA"/>
    </source>
</evidence>
<proteinExistence type="predicted"/>
<keyword evidence="1" id="KW-0472">Membrane</keyword>
<dbReference type="WBParaSite" id="nRc.2.0.1.t05703-RA">
    <property type="protein sequence ID" value="nRc.2.0.1.t05703-RA"/>
    <property type="gene ID" value="nRc.2.0.1.g05703"/>
</dbReference>
<sequence length="309" mass="35068">NVDFLQPPTAANVATGPKNSATRWLGWPSIAQILLKQTSYYVSKLGRFTLFSESDAAQVHRLSREIRNNPLVKELCSISSSFGDHFTDEKQTTSDCNVKSNAEIEVMNADESLTASISSTTDESEFFRRLVEAVLSNSNCLSFMEFMMACISTALEKKSLESESSLQAARLAKMDVSIVICLMIFHSIIINVAENRRAWISRRNLENEIENEETNKTNSNETANRNRNFKMNLCQDGDDITSVNANPTSPITFEKMPHFEYVDIEPTEHRLFVSLCQNDFSPKFWRAVRLDVKILQSSITENVYIKVYE</sequence>
<evidence type="ECO:0000313" key="2">
    <source>
        <dbReference type="Proteomes" id="UP000887565"/>
    </source>
</evidence>